<protein>
    <submittedName>
        <fullName evidence="1">Uncharacterized protein</fullName>
    </submittedName>
</protein>
<accession>A0ABM7MM04</accession>
<proteinExistence type="predicted"/>
<dbReference type="EMBL" id="AP024238">
    <property type="protein sequence ID" value="BCO29464.1"/>
    <property type="molecule type" value="Genomic_DNA"/>
</dbReference>
<evidence type="ECO:0000313" key="3">
    <source>
        <dbReference type="Proteomes" id="UP000824366"/>
    </source>
</evidence>
<dbReference type="Proteomes" id="UP000824366">
    <property type="component" value="Chromosome"/>
</dbReference>
<dbReference type="EMBL" id="AP024238">
    <property type="protein sequence ID" value="BCO27308.1"/>
    <property type="molecule type" value="Genomic_DNA"/>
</dbReference>
<name>A0ABM7MM04_9BURK</name>
<gene>
    <name evidence="1" type="ORF">MIZ03_2196</name>
    <name evidence="2" type="ORF">MIZ03_4387</name>
</gene>
<evidence type="ECO:0000313" key="1">
    <source>
        <dbReference type="EMBL" id="BCO27308.1"/>
    </source>
</evidence>
<keyword evidence="3" id="KW-1185">Reference proteome</keyword>
<reference evidence="1 3" key="1">
    <citation type="journal article" date="2021" name="Microbiol. Spectr.">
        <title>A Single Bacterium Capable of Oxidation and Reduction of Iron at Circumneutral pH.</title>
        <authorList>
            <person name="Kato S."/>
            <person name="Ohkuma M."/>
        </authorList>
    </citation>
    <scope>NUCLEOTIDE SEQUENCE [LARGE SCALE GENOMIC DNA]</scope>
    <source>
        <strain evidence="1 3">MIZ03</strain>
    </source>
</reference>
<organism evidence="1 3">
    <name type="scientific">Rhodoferax lithotrophicus</name>
    <dbReference type="NCBI Taxonomy" id="2798804"/>
    <lineage>
        <taxon>Bacteria</taxon>
        <taxon>Pseudomonadati</taxon>
        <taxon>Pseudomonadota</taxon>
        <taxon>Betaproteobacteria</taxon>
        <taxon>Burkholderiales</taxon>
        <taxon>Comamonadaceae</taxon>
        <taxon>Rhodoferax</taxon>
    </lineage>
</organism>
<sequence length="37" mass="4286">MPHITLVTTNKSILHMLKANWHKEVFYDYSTIGKGNP</sequence>
<evidence type="ECO:0000313" key="2">
    <source>
        <dbReference type="EMBL" id="BCO29464.1"/>
    </source>
</evidence>